<evidence type="ECO:0000313" key="1">
    <source>
        <dbReference type="EMBL" id="MCW1913727.1"/>
    </source>
</evidence>
<name>A0ABT3G221_9BACT</name>
<dbReference type="RefSeq" id="WP_264513228.1">
    <property type="nucleotide sequence ID" value="NZ_JAPDDR010000004.1"/>
</dbReference>
<evidence type="ECO:0000313" key="2">
    <source>
        <dbReference type="Proteomes" id="UP001165653"/>
    </source>
</evidence>
<reference evidence="1" key="1">
    <citation type="submission" date="2022-10" db="EMBL/GenBank/DDBJ databases">
        <title>Luteolibacter sp. GHJ8, whole genome shotgun sequencing project.</title>
        <authorList>
            <person name="Zhao G."/>
            <person name="Shen L."/>
        </authorList>
    </citation>
    <scope>NUCLEOTIDE SEQUENCE</scope>
    <source>
        <strain evidence="1">GHJ8</strain>
    </source>
</reference>
<sequence>MATEDQFTQAFRSFARRENLPAELTSQQWADVPREIRERAFFMSRVTDAEILQQFRTGLDDILAGNKGIDQVEKELWFYLRDVGYQPGEGKAGGLEDLSSAARIRTVLDTNIAMARGHAQWVKKQTLIDVWPFQRLVRISARDEKRPWVARWRQAMAELGENTKAVAVGSPNPLADDPLEDVFCVAPLNDPIWQAISIFDQPYPPYDWGSGVGVVAVDIAEGDRLGLKLDAADPALEPVVKSMNEGLEATPQVSDPVLRKSLEESLGRFGEWDGDKMIFTDPDGTRPMTAEKLKEVWDKPAPEGYDTLTQRDELEKWDDGATPDEIEARTTLRKLFDRIVTAKQPDELWRAFSLDPAQAVGLIRGLANRRLNIPANVAGWDWVPRLSQALAIHDGAGEGWTVIVQVRGVKTAKDISAIRPGKPGFVYVGGTEFQVADFKQDVRTRRITITLQEA</sequence>
<keyword evidence="2" id="KW-1185">Reference proteome</keyword>
<proteinExistence type="predicted"/>
<organism evidence="1 2">
    <name type="scientific">Luteolibacter rhizosphaerae</name>
    <dbReference type="NCBI Taxonomy" id="2989719"/>
    <lineage>
        <taxon>Bacteria</taxon>
        <taxon>Pseudomonadati</taxon>
        <taxon>Verrucomicrobiota</taxon>
        <taxon>Verrucomicrobiia</taxon>
        <taxon>Verrucomicrobiales</taxon>
        <taxon>Verrucomicrobiaceae</taxon>
        <taxon>Luteolibacter</taxon>
    </lineage>
</organism>
<comment type="caution">
    <text evidence="1">The sequence shown here is derived from an EMBL/GenBank/DDBJ whole genome shotgun (WGS) entry which is preliminary data.</text>
</comment>
<dbReference type="Proteomes" id="UP001165653">
    <property type="component" value="Unassembled WGS sequence"/>
</dbReference>
<protein>
    <submittedName>
        <fullName evidence="1">Uncharacterized protein</fullName>
    </submittedName>
</protein>
<dbReference type="EMBL" id="JAPDDR010000004">
    <property type="protein sequence ID" value="MCW1913727.1"/>
    <property type="molecule type" value="Genomic_DNA"/>
</dbReference>
<accession>A0ABT3G221</accession>
<gene>
    <name evidence="1" type="ORF">OJ996_09085</name>
</gene>